<feature type="compositionally biased region" description="Basic and acidic residues" evidence="8">
    <location>
        <begin position="327"/>
        <end position="357"/>
    </location>
</feature>
<dbReference type="OrthoDB" id="128308at2759"/>
<feature type="compositionally biased region" description="Polar residues" evidence="8">
    <location>
        <begin position="197"/>
        <end position="212"/>
    </location>
</feature>
<dbReference type="AlphaFoldDB" id="A0A9P6R199"/>
<feature type="compositionally biased region" description="Polar residues" evidence="8">
    <location>
        <begin position="447"/>
        <end position="458"/>
    </location>
</feature>
<evidence type="ECO:0000259" key="9">
    <source>
        <dbReference type="SMART" id="SM01312"/>
    </source>
</evidence>
<feature type="compositionally biased region" description="Acidic residues" evidence="8">
    <location>
        <begin position="472"/>
        <end position="481"/>
    </location>
</feature>
<feature type="compositionally biased region" description="Low complexity" evidence="8">
    <location>
        <begin position="533"/>
        <end position="542"/>
    </location>
</feature>
<proteinExistence type="inferred from homology"/>
<accession>A0A9P6R199</accession>
<feature type="region of interest" description="Disordered" evidence="8">
    <location>
        <begin position="314"/>
        <end position="742"/>
    </location>
</feature>
<dbReference type="EMBL" id="JAAAIP010001185">
    <property type="protein sequence ID" value="KAG0309558.1"/>
    <property type="molecule type" value="Genomic_DNA"/>
</dbReference>
<organism evidence="10 11">
    <name type="scientific">Dissophora globulifera</name>
    <dbReference type="NCBI Taxonomy" id="979702"/>
    <lineage>
        <taxon>Eukaryota</taxon>
        <taxon>Fungi</taxon>
        <taxon>Fungi incertae sedis</taxon>
        <taxon>Mucoromycota</taxon>
        <taxon>Mortierellomycotina</taxon>
        <taxon>Mortierellomycetes</taxon>
        <taxon>Mortierellales</taxon>
        <taxon>Mortierellaceae</taxon>
        <taxon>Dissophora</taxon>
    </lineage>
</organism>
<feature type="compositionally biased region" description="Basic and acidic residues" evidence="8">
    <location>
        <begin position="491"/>
        <end position="507"/>
    </location>
</feature>
<feature type="compositionally biased region" description="Basic and acidic residues" evidence="8">
    <location>
        <begin position="581"/>
        <end position="601"/>
    </location>
</feature>
<evidence type="ECO:0000256" key="8">
    <source>
        <dbReference type="SAM" id="MobiDB-lite"/>
    </source>
</evidence>
<dbReference type="InterPro" id="IPR028094">
    <property type="entry name" value="RTC4_C"/>
</dbReference>
<feature type="region of interest" description="Disordered" evidence="8">
    <location>
        <begin position="1"/>
        <end position="287"/>
    </location>
</feature>
<feature type="compositionally biased region" description="Basic and acidic residues" evidence="8">
    <location>
        <begin position="543"/>
        <end position="571"/>
    </location>
</feature>
<keyword evidence="11" id="KW-1185">Reference proteome</keyword>
<sequence>MPKKSISSSWSSSQQQSTGYRPKYKPQEHGQKMFDLGTSHSPHSGAGDNKNVRQHQRFADDDDVSGDNDRRPQQLPRDERDAELANTTRKGKDREKDRDGYKGRGNDQDRDKDPPVRSSYLTTSNVLPPKDANAIKERNDPQQQHRHDGRKGGKSSDQTTDHPKTNSTESATNSKATFESRRMAANKLQSSSSSPSAQNYSRATISPASSPTALRHTRGKPIDMPSLSRSTSDEFSSSSSSLPSLSPSFKSARPLASGVRDNNKNNRNRAPTKKRVEAVSLQPELPSSIEAYEALDYKQKMRLGDDIRVRNMIREQEGIEQGHWSRSRYDHTKDDEGKGEKKENKKIQRGKEKEQKPQRKQAIYEAQHQDLRRAEGVSDPESDLEDEDLFSATPQGTKAIDSRSKTLVSSKDPAPVSTTSASSVSLSKERSSYPDLKDHRKDGRRLATTSLKTPSASKVGTLRRDISSDNDNGSDAEDFQEETSFSSKTAARLDKDKRKPEVKETVRRSKPLVVQESDRRHYRDIFGDKFPPSSVSSVSSKSTAKEREEQERIKQHEQELQREAEFFDLSRSRPTPVSNKGKGDKNDAQEDEGRRRREPISRTKQTTKATRLIQQPPPIKTLRTPSSPVMRPRQPNQTRNQYDDLDLLGQSEDVKLKTRNKKRRKSVATDESSTEDDDSRAVNGGPRPKTRSRTPLSAHVGVEAQALRGDSLMRSPESQRTPRRGESSRFQLPSPSKKRTKEMPFDLAFLSDDDIPSTMSPATNRGSENVCPYCGDPLPKKMPRRLARALAKVLAKLNAPDTQQRQQQQQQEQRRQSVEIVQSSTFGWARQRPLSPSRGRSKISIDSGQRDLRIQLRPTLLPRRPNRESSVIEIDSDDDINNNHHSINDIGDKDDDNYTNNITDSDEDIDGDGNTTTLATPKLSWVDKYEFCRIHILEETVVPEGLQLDYPMNIRFEDLPARVAKMHDELRGIIEGRVQSVFLERALKNYERMGAAGARNPMVLLAKVEDTMPGYYGPKGSEALSRILADLFVETNILTHERAQPQRPIEYIEQVLVPEAGLRLIAEDRTNLRRPSAAAAAAASGGGQEPPRQQEVVSLEEALEVMRKSVAF</sequence>
<comment type="function">
    <text evidence="1">May be involved in a process influencing telomere capping.</text>
</comment>
<evidence type="ECO:0000256" key="1">
    <source>
        <dbReference type="ARBA" id="ARBA00002738"/>
    </source>
</evidence>
<evidence type="ECO:0000256" key="7">
    <source>
        <dbReference type="ARBA" id="ARBA00023242"/>
    </source>
</evidence>
<evidence type="ECO:0000256" key="4">
    <source>
        <dbReference type="ARBA" id="ARBA00009461"/>
    </source>
</evidence>
<dbReference type="SMART" id="SM01312">
    <property type="entry name" value="RTC4"/>
    <property type="match status" value="1"/>
</dbReference>
<feature type="compositionally biased region" description="Polar residues" evidence="8">
    <location>
        <begin position="165"/>
        <end position="177"/>
    </location>
</feature>
<feature type="compositionally biased region" description="Low complexity" evidence="8">
    <location>
        <begin position="413"/>
        <end position="425"/>
    </location>
</feature>
<feature type="compositionally biased region" description="Low complexity" evidence="8">
    <location>
        <begin position="1"/>
        <end position="17"/>
    </location>
</feature>
<feature type="region of interest" description="Disordered" evidence="8">
    <location>
        <begin position="798"/>
        <end position="849"/>
    </location>
</feature>
<dbReference type="PANTHER" id="PTHR41391">
    <property type="entry name" value="RESTRICTION OF TELOMERE CAPPING PROTEIN 4"/>
    <property type="match status" value="1"/>
</dbReference>
<feature type="compositionally biased region" description="Basic and acidic residues" evidence="8">
    <location>
        <begin position="516"/>
        <end position="527"/>
    </location>
</feature>
<feature type="compositionally biased region" description="Basic residues" evidence="8">
    <location>
        <begin position="657"/>
        <end position="666"/>
    </location>
</feature>
<feature type="compositionally biased region" description="Polar residues" evidence="8">
    <location>
        <begin position="602"/>
        <end position="613"/>
    </location>
</feature>
<comment type="caution">
    <text evidence="10">The sequence shown here is derived from an EMBL/GenBank/DDBJ whole genome shotgun (WGS) entry which is preliminary data.</text>
</comment>
<dbReference type="PANTHER" id="PTHR41391:SF1">
    <property type="entry name" value="RESTRICTION OF TELOMERE CAPPING PROTEIN 4"/>
    <property type="match status" value="1"/>
</dbReference>
<feature type="non-terminal residue" evidence="10">
    <location>
        <position position="1112"/>
    </location>
</feature>
<evidence type="ECO:0000256" key="2">
    <source>
        <dbReference type="ARBA" id="ARBA00004123"/>
    </source>
</evidence>
<keyword evidence="6" id="KW-0963">Cytoplasm</keyword>
<comment type="similarity">
    <text evidence="4">Belongs to the RTC4 family.</text>
</comment>
<comment type="subcellular location">
    <subcellularLocation>
        <location evidence="3">Cytoplasm</location>
    </subcellularLocation>
    <subcellularLocation>
        <location evidence="2">Nucleus</location>
    </subcellularLocation>
</comment>
<evidence type="ECO:0000256" key="6">
    <source>
        <dbReference type="ARBA" id="ARBA00022490"/>
    </source>
</evidence>
<feature type="compositionally biased region" description="Low complexity" evidence="8">
    <location>
        <begin position="798"/>
        <end position="811"/>
    </location>
</feature>
<name>A0A9P6R199_9FUNG</name>
<feature type="compositionally biased region" description="Basic and acidic residues" evidence="8">
    <location>
        <begin position="367"/>
        <end position="376"/>
    </location>
</feature>
<dbReference type="Pfam" id="PF14474">
    <property type="entry name" value="RTC4"/>
    <property type="match status" value="1"/>
</dbReference>
<evidence type="ECO:0000256" key="3">
    <source>
        <dbReference type="ARBA" id="ARBA00004496"/>
    </source>
</evidence>
<dbReference type="GO" id="GO:0005634">
    <property type="term" value="C:nucleus"/>
    <property type="evidence" value="ECO:0007669"/>
    <property type="project" value="UniProtKB-SubCell"/>
</dbReference>
<feature type="compositionally biased region" description="Basic and acidic residues" evidence="8">
    <location>
        <begin position="427"/>
        <end position="445"/>
    </location>
</feature>
<protein>
    <recommendedName>
        <fullName evidence="5">Restriction of telomere capping protein 4</fullName>
    </recommendedName>
</protein>
<feature type="compositionally biased region" description="Basic and acidic residues" evidence="8">
    <location>
        <begin position="90"/>
        <end position="115"/>
    </location>
</feature>
<gene>
    <name evidence="10" type="ORF">BGZ99_000834</name>
</gene>
<feature type="compositionally biased region" description="Basic and acidic residues" evidence="8">
    <location>
        <begin position="133"/>
        <end position="146"/>
    </location>
</feature>
<feature type="compositionally biased region" description="Acidic residues" evidence="8">
    <location>
        <begin position="378"/>
        <end position="389"/>
    </location>
</feature>
<evidence type="ECO:0000256" key="5">
    <source>
        <dbReference type="ARBA" id="ARBA00015162"/>
    </source>
</evidence>
<feature type="compositionally biased region" description="Basic and acidic residues" evidence="8">
    <location>
        <begin position="67"/>
        <end position="83"/>
    </location>
</feature>
<dbReference type="InterPro" id="IPR039024">
    <property type="entry name" value="RTC4"/>
</dbReference>
<feature type="compositionally biased region" description="Low complexity" evidence="8">
    <location>
        <begin position="226"/>
        <end position="251"/>
    </location>
</feature>
<reference evidence="10" key="1">
    <citation type="journal article" date="2020" name="Fungal Divers.">
        <title>Resolving the Mortierellaceae phylogeny through synthesis of multi-gene phylogenetics and phylogenomics.</title>
        <authorList>
            <person name="Vandepol N."/>
            <person name="Liber J."/>
            <person name="Desiro A."/>
            <person name="Na H."/>
            <person name="Kennedy M."/>
            <person name="Barry K."/>
            <person name="Grigoriev I.V."/>
            <person name="Miller A.N."/>
            <person name="O'Donnell K."/>
            <person name="Stajich J.E."/>
            <person name="Bonito G."/>
        </authorList>
    </citation>
    <scope>NUCLEOTIDE SEQUENCE</scope>
    <source>
        <strain evidence="10">REB-010B</strain>
    </source>
</reference>
<evidence type="ECO:0000313" key="10">
    <source>
        <dbReference type="EMBL" id="KAG0309558.1"/>
    </source>
</evidence>
<dbReference type="Proteomes" id="UP000738325">
    <property type="component" value="Unassembled WGS sequence"/>
</dbReference>
<feature type="region of interest" description="Disordered" evidence="8">
    <location>
        <begin position="1076"/>
        <end position="1096"/>
    </location>
</feature>
<evidence type="ECO:0000313" key="11">
    <source>
        <dbReference type="Proteomes" id="UP000738325"/>
    </source>
</evidence>
<keyword evidence="7" id="KW-0539">Nucleus</keyword>
<feature type="domain" description="Restriction of telomere capping protein 4 C-terminal" evidence="9">
    <location>
        <begin position="973"/>
        <end position="1112"/>
    </location>
</feature>
<dbReference type="GO" id="GO:0005737">
    <property type="term" value="C:cytoplasm"/>
    <property type="evidence" value="ECO:0007669"/>
    <property type="project" value="UniProtKB-SubCell"/>
</dbReference>